<organism evidence="1 2">
    <name type="scientific">Streptomyces nodosus</name>
    <dbReference type="NCBI Taxonomy" id="40318"/>
    <lineage>
        <taxon>Bacteria</taxon>
        <taxon>Bacillati</taxon>
        <taxon>Actinomycetota</taxon>
        <taxon>Actinomycetes</taxon>
        <taxon>Kitasatosporales</taxon>
        <taxon>Streptomycetaceae</taxon>
        <taxon>Streptomyces</taxon>
    </lineage>
</organism>
<dbReference type="EMBL" id="CP009313">
    <property type="protein sequence ID" value="AJE41244.1"/>
    <property type="molecule type" value="Genomic_DNA"/>
</dbReference>
<gene>
    <name evidence="1" type="ORF">SNOD_15285</name>
</gene>
<dbReference type="Proteomes" id="UP000031526">
    <property type="component" value="Chromosome"/>
</dbReference>
<accession>A0A0B5DDE5</accession>
<name>A0A0B5DDE5_9ACTN</name>
<dbReference type="HOGENOM" id="CLU_1634470_0_0_11"/>
<dbReference type="RefSeq" id="WP_043441360.1">
    <property type="nucleotide sequence ID" value="NZ_CP009313.1"/>
</dbReference>
<sequence length="162" mass="17640">MPELPKKRLWVMVTALALLGATAAAWWLLQESSVPYALRATPAVNVTFRPVESTYPEAKEVADEVEPLVKVYVQRLQAGNAADLARIGAPWYTARERAAQGLISKYAAHAGEPVEAAVSDPVVPGLAAVELRFGDGQRQVLDLVRDNDVWWLELGNGDPVKP</sequence>
<reference evidence="1 2" key="2">
    <citation type="journal article" date="2016" name="Appl. Microbiol. Biotechnol.">
        <title>Exploiting the genome sequence of Streptomyces nodosus for enhanced antibiotic production.</title>
        <authorList>
            <person name="Sweeney P."/>
            <person name="Murphy C.D."/>
            <person name="Caffrey P."/>
        </authorList>
    </citation>
    <scope>NUCLEOTIDE SEQUENCE [LARGE SCALE GENOMIC DNA]</scope>
    <source>
        <strain evidence="1 2">ATCC 14899</strain>
    </source>
</reference>
<reference evidence="2" key="1">
    <citation type="submission" date="2014-09" db="EMBL/GenBank/DDBJ databases">
        <title>Sequence of the Streptomyces nodosus genome.</title>
        <authorList>
            <person name="Sweeney P."/>
            <person name="Stephens N."/>
            <person name="Murphy C."/>
            <person name="Caffrey P."/>
        </authorList>
    </citation>
    <scope>NUCLEOTIDE SEQUENCE [LARGE SCALE GENOMIC DNA]</scope>
    <source>
        <strain evidence="2">ATCC 14899</strain>
    </source>
</reference>
<proteinExistence type="predicted"/>
<protein>
    <submittedName>
        <fullName evidence="1">Uncharacterized protein</fullName>
    </submittedName>
</protein>
<evidence type="ECO:0000313" key="2">
    <source>
        <dbReference type="Proteomes" id="UP000031526"/>
    </source>
</evidence>
<keyword evidence="2" id="KW-1185">Reference proteome</keyword>
<dbReference type="AlphaFoldDB" id="A0A0B5DDE5"/>
<evidence type="ECO:0000313" key="1">
    <source>
        <dbReference type="EMBL" id="AJE41244.1"/>
    </source>
</evidence>